<proteinExistence type="predicted"/>
<evidence type="ECO:0000313" key="1">
    <source>
        <dbReference type="EMBL" id="KAF6135169.1"/>
    </source>
</evidence>
<dbReference type="Proteomes" id="UP000541444">
    <property type="component" value="Unassembled WGS sequence"/>
</dbReference>
<name>A0A7J7KXR6_9MAGN</name>
<evidence type="ECO:0000313" key="2">
    <source>
        <dbReference type="Proteomes" id="UP000541444"/>
    </source>
</evidence>
<accession>A0A7J7KXR6</accession>
<dbReference type="AlphaFoldDB" id="A0A7J7KXR6"/>
<organism evidence="1 2">
    <name type="scientific">Kingdonia uniflora</name>
    <dbReference type="NCBI Taxonomy" id="39325"/>
    <lineage>
        <taxon>Eukaryota</taxon>
        <taxon>Viridiplantae</taxon>
        <taxon>Streptophyta</taxon>
        <taxon>Embryophyta</taxon>
        <taxon>Tracheophyta</taxon>
        <taxon>Spermatophyta</taxon>
        <taxon>Magnoliopsida</taxon>
        <taxon>Ranunculales</taxon>
        <taxon>Circaeasteraceae</taxon>
        <taxon>Kingdonia</taxon>
    </lineage>
</organism>
<comment type="caution">
    <text evidence="1">The sequence shown here is derived from an EMBL/GenBank/DDBJ whole genome shotgun (WGS) entry which is preliminary data.</text>
</comment>
<sequence>PLVVVPLHLERDRRFETSWGWKLRVTDPYIKPACLAKKILVQNFVFGLDKAKQKQLDVHFLFEEITLWDLK</sequence>
<feature type="non-terminal residue" evidence="1">
    <location>
        <position position="71"/>
    </location>
</feature>
<reference evidence="1 2" key="1">
    <citation type="journal article" date="2020" name="IScience">
        <title>Genome Sequencing of the Endangered Kingdonia uniflora (Circaeasteraceae, Ranunculales) Reveals Potential Mechanisms of Evolutionary Specialization.</title>
        <authorList>
            <person name="Sun Y."/>
            <person name="Deng T."/>
            <person name="Zhang A."/>
            <person name="Moore M.J."/>
            <person name="Landis J.B."/>
            <person name="Lin N."/>
            <person name="Zhang H."/>
            <person name="Zhang X."/>
            <person name="Huang J."/>
            <person name="Zhang X."/>
            <person name="Sun H."/>
            <person name="Wang H."/>
        </authorList>
    </citation>
    <scope>NUCLEOTIDE SEQUENCE [LARGE SCALE GENOMIC DNA]</scope>
    <source>
        <strain evidence="1">TB1705</strain>
        <tissue evidence="1">Leaf</tissue>
    </source>
</reference>
<gene>
    <name evidence="1" type="ORF">GIB67_035240</name>
</gene>
<protein>
    <submittedName>
        <fullName evidence="1">Uncharacterized protein</fullName>
    </submittedName>
</protein>
<keyword evidence="2" id="KW-1185">Reference proteome</keyword>
<dbReference type="EMBL" id="JACGCM010002811">
    <property type="protein sequence ID" value="KAF6135169.1"/>
    <property type="molecule type" value="Genomic_DNA"/>
</dbReference>